<organism evidence="2 3">
    <name type="scientific">Armillaria borealis</name>
    <dbReference type="NCBI Taxonomy" id="47425"/>
    <lineage>
        <taxon>Eukaryota</taxon>
        <taxon>Fungi</taxon>
        <taxon>Dikarya</taxon>
        <taxon>Basidiomycota</taxon>
        <taxon>Agaricomycotina</taxon>
        <taxon>Agaricomycetes</taxon>
        <taxon>Agaricomycetidae</taxon>
        <taxon>Agaricales</taxon>
        <taxon>Marasmiineae</taxon>
        <taxon>Physalacriaceae</taxon>
        <taxon>Armillaria</taxon>
    </lineage>
</organism>
<evidence type="ECO:0000256" key="1">
    <source>
        <dbReference type="SAM" id="MobiDB-lite"/>
    </source>
</evidence>
<name>A0AA39ITM5_9AGAR</name>
<feature type="compositionally biased region" description="Pro residues" evidence="1">
    <location>
        <begin position="1"/>
        <end position="16"/>
    </location>
</feature>
<evidence type="ECO:0000313" key="2">
    <source>
        <dbReference type="EMBL" id="KAK0430270.1"/>
    </source>
</evidence>
<comment type="caution">
    <text evidence="2">The sequence shown here is derived from an EMBL/GenBank/DDBJ whole genome shotgun (WGS) entry which is preliminary data.</text>
</comment>
<gene>
    <name evidence="2" type="ORF">EV421DRAFT_1744267</name>
</gene>
<keyword evidence="3" id="KW-1185">Reference proteome</keyword>
<dbReference type="AlphaFoldDB" id="A0AA39ITM5"/>
<accession>A0AA39ITM5</accession>
<sequence length="223" mass="25021">MPAPHGPKVRNPPLPSPITLTHSKSLPPPGSSNAISSGSHLAPPPPYSEVIERGVNETSPLYPGTQFRGNHRVEQSLNTRSLSAYQSTPASSSCTRQYSALLRGIPNDKDCVQCCKEKNIIIHGLDRHIGTTRVHGHWIVESNERRCMMTWGNFRHKGCAANGSHYRPPWDNWREMCSTTPADYGWHHFDRPYGCYWISNFVLHDSELFGGVTGVWFLKDDIC</sequence>
<feature type="region of interest" description="Disordered" evidence="1">
    <location>
        <begin position="1"/>
        <end position="48"/>
    </location>
</feature>
<dbReference type="Proteomes" id="UP001175226">
    <property type="component" value="Unassembled WGS sequence"/>
</dbReference>
<protein>
    <submittedName>
        <fullName evidence="2">Uncharacterized protein</fullName>
    </submittedName>
</protein>
<evidence type="ECO:0000313" key="3">
    <source>
        <dbReference type="Proteomes" id="UP001175226"/>
    </source>
</evidence>
<dbReference type="EMBL" id="JAUEPT010000159">
    <property type="protein sequence ID" value="KAK0430270.1"/>
    <property type="molecule type" value="Genomic_DNA"/>
</dbReference>
<reference evidence="2" key="1">
    <citation type="submission" date="2023-06" db="EMBL/GenBank/DDBJ databases">
        <authorList>
            <consortium name="Lawrence Berkeley National Laboratory"/>
            <person name="Ahrendt S."/>
            <person name="Sahu N."/>
            <person name="Indic B."/>
            <person name="Wong-Bajracharya J."/>
            <person name="Merenyi Z."/>
            <person name="Ke H.-M."/>
            <person name="Monk M."/>
            <person name="Kocsube S."/>
            <person name="Drula E."/>
            <person name="Lipzen A."/>
            <person name="Balint B."/>
            <person name="Henrissat B."/>
            <person name="Andreopoulos B."/>
            <person name="Martin F.M."/>
            <person name="Harder C.B."/>
            <person name="Rigling D."/>
            <person name="Ford K.L."/>
            <person name="Foster G.D."/>
            <person name="Pangilinan J."/>
            <person name="Papanicolaou A."/>
            <person name="Barry K."/>
            <person name="LaButti K."/>
            <person name="Viragh M."/>
            <person name="Koriabine M."/>
            <person name="Yan M."/>
            <person name="Riley R."/>
            <person name="Champramary S."/>
            <person name="Plett K.L."/>
            <person name="Tsai I.J."/>
            <person name="Slot J."/>
            <person name="Sipos G."/>
            <person name="Plett J."/>
            <person name="Nagy L.G."/>
            <person name="Grigoriev I.V."/>
        </authorList>
    </citation>
    <scope>NUCLEOTIDE SEQUENCE</scope>
    <source>
        <strain evidence="2">FPL87.14</strain>
    </source>
</reference>
<proteinExistence type="predicted"/>